<evidence type="ECO:0000313" key="3">
    <source>
        <dbReference type="Proteomes" id="UP000184498"/>
    </source>
</evidence>
<keyword evidence="1" id="KW-0472">Membrane</keyword>
<name>A0A1M6PNR0_9FLAO</name>
<protein>
    <submittedName>
        <fullName evidence="2">Uncharacterized protein</fullName>
    </submittedName>
</protein>
<reference evidence="3" key="1">
    <citation type="submission" date="2016-11" db="EMBL/GenBank/DDBJ databases">
        <authorList>
            <person name="Varghese N."/>
            <person name="Submissions S."/>
        </authorList>
    </citation>
    <scope>NUCLEOTIDE SEQUENCE [LARGE SCALE GENOMIC DNA]</scope>
    <source>
        <strain evidence="3">DSM 18016</strain>
    </source>
</reference>
<dbReference type="EMBL" id="FRAM01000001">
    <property type="protein sequence ID" value="SHK09541.1"/>
    <property type="molecule type" value="Genomic_DNA"/>
</dbReference>
<organism evidence="2 3">
    <name type="scientific">Epilithonimonas mollis</name>
    <dbReference type="NCBI Taxonomy" id="216903"/>
    <lineage>
        <taxon>Bacteria</taxon>
        <taxon>Pseudomonadati</taxon>
        <taxon>Bacteroidota</taxon>
        <taxon>Flavobacteriia</taxon>
        <taxon>Flavobacteriales</taxon>
        <taxon>Weeksellaceae</taxon>
        <taxon>Chryseobacterium group</taxon>
        <taxon>Epilithonimonas</taxon>
    </lineage>
</organism>
<feature type="transmembrane region" description="Helical" evidence="1">
    <location>
        <begin position="65"/>
        <end position="83"/>
    </location>
</feature>
<feature type="transmembrane region" description="Helical" evidence="1">
    <location>
        <begin position="122"/>
        <end position="140"/>
    </location>
</feature>
<dbReference type="AlphaFoldDB" id="A0A1M6PNR0"/>
<evidence type="ECO:0000256" key="1">
    <source>
        <dbReference type="SAM" id="Phobius"/>
    </source>
</evidence>
<feature type="transmembrane region" description="Helical" evidence="1">
    <location>
        <begin position="6"/>
        <end position="24"/>
    </location>
</feature>
<dbReference type="OrthoDB" id="1261025at2"/>
<gene>
    <name evidence="2" type="ORF">SAMN05444371_1213</name>
</gene>
<dbReference type="Proteomes" id="UP000184498">
    <property type="component" value="Unassembled WGS sequence"/>
</dbReference>
<feature type="transmembrane region" description="Helical" evidence="1">
    <location>
        <begin position="90"/>
        <end position="110"/>
    </location>
</feature>
<dbReference type="STRING" id="216903.SAMN05444371_1213"/>
<accession>A0A1M6PNR0</accession>
<keyword evidence="1" id="KW-0812">Transmembrane</keyword>
<feature type="transmembrane region" description="Helical" evidence="1">
    <location>
        <begin position="185"/>
        <end position="204"/>
    </location>
</feature>
<keyword evidence="3" id="KW-1185">Reference proteome</keyword>
<proteinExistence type="predicted"/>
<evidence type="ECO:0000313" key="2">
    <source>
        <dbReference type="EMBL" id="SHK09541.1"/>
    </source>
</evidence>
<feature type="transmembrane region" description="Helical" evidence="1">
    <location>
        <begin position="36"/>
        <end position="59"/>
    </location>
</feature>
<keyword evidence="1" id="KW-1133">Transmembrane helix</keyword>
<feature type="transmembrane region" description="Helical" evidence="1">
    <location>
        <begin position="152"/>
        <end position="173"/>
    </location>
</feature>
<dbReference type="RefSeq" id="WP_072996868.1">
    <property type="nucleotide sequence ID" value="NZ_FRAM01000001.1"/>
</dbReference>
<sequence length="208" mass="24221">MEQIYNIAGIISVILLAVAAIVAIKNYSFFSKNERWYIYYICFIFLIELLSYTISFFEIKGGKSFLYPIYIAGEFFVVTGIFIKKLNLSHYYFFLSAFISLFFLAGGKILLSYQYDDDHSKAISNLIIIFLAAFALLREIKEGNGKDAFLNVDKMIFLYFSASIFIFLFQHQLLKFSPDYTSTVWVINNLLICILYSFIIYTFVKLKK</sequence>